<dbReference type="SUPFAM" id="SSF47413">
    <property type="entry name" value="lambda repressor-like DNA-binding domains"/>
    <property type="match status" value="1"/>
</dbReference>
<dbReference type="PROSITE" id="PS50943">
    <property type="entry name" value="HTH_CROC1"/>
    <property type="match status" value="1"/>
</dbReference>
<reference evidence="2" key="2">
    <citation type="submission" date="2021-04" db="EMBL/GenBank/DDBJ databases">
        <authorList>
            <person name="Gilroy R."/>
        </authorList>
    </citation>
    <scope>NUCLEOTIDE SEQUENCE</scope>
    <source>
        <strain evidence="2">CHK172-16539</strain>
    </source>
</reference>
<gene>
    <name evidence="2" type="ORF">IAA20_02455</name>
</gene>
<dbReference type="Pfam" id="PF01381">
    <property type="entry name" value="HTH_3"/>
    <property type="match status" value="1"/>
</dbReference>
<proteinExistence type="predicted"/>
<organism evidence="2 3">
    <name type="scientific">Candidatus Enterococcus avicola</name>
    <dbReference type="NCBI Taxonomy" id="2838561"/>
    <lineage>
        <taxon>Bacteria</taxon>
        <taxon>Bacillati</taxon>
        <taxon>Bacillota</taxon>
        <taxon>Bacilli</taxon>
        <taxon>Lactobacillales</taxon>
        <taxon>Enterococcaceae</taxon>
        <taxon>Enterococcus</taxon>
    </lineage>
</organism>
<evidence type="ECO:0000313" key="3">
    <source>
        <dbReference type="Proteomes" id="UP000824063"/>
    </source>
</evidence>
<dbReference type="EMBL" id="DXBN01000057">
    <property type="protein sequence ID" value="HIZ52787.1"/>
    <property type="molecule type" value="Genomic_DNA"/>
</dbReference>
<evidence type="ECO:0000313" key="2">
    <source>
        <dbReference type="EMBL" id="HIZ52787.1"/>
    </source>
</evidence>
<reference evidence="2" key="1">
    <citation type="journal article" date="2021" name="PeerJ">
        <title>Extensive microbial diversity within the chicken gut microbiome revealed by metagenomics and culture.</title>
        <authorList>
            <person name="Gilroy R."/>
            <person name="Ravi A."/>
            <person name="Getino M."/>
            <person name="Pursley I."/>
            <person name="Horton D.L."/>
            <person name="Alikhan N.F."/>
            <person name="Baker D."/>
            <person name="Gharbi K."/>
            <person name="Hall N."/>
            <person name="Watson M."/>
            <person name="Adriaenssens E.M."/>
            <person name="Foster-Nyarko E."/>
            <person name="Jarju S."/>
            <person name="Secka A."/>
            <person name="Antonio M."/>
            <person name="Oren A."/>
            <person name="Chaudhuri R.R."/>
            <person name="La Ragione R."/>
            <person name="Hildebrand F."/>
            <person name="Pallen M.J."/>
        </authorList>
    </citation>
    <scope>NUCLEOTIDE SEQUENCE</scope>
    <source>
        <strain evidence="2">CHK172-16539</strain>
    </source>
</reference>
<dbReference type="Proteomes" id="UP000824063">
    <property type="component" value="Unassembled WGS sequence"/>
</dbReference>
<dbReference type="AlphaFoldDB" id="A0A9D2F6J9"/>
<dbReference type="Gene3D" id="1.10.260.40">
    <property type="entry name" value="lambda repressor-like DNA-binding domains"/>
    <property type="match status" value="1"/>
</dbReference>
<name>A0A9D2F6J9_9ENTE</name>
<sequence>MIGKYTLAQLRAGKHWSQEKAANALGISTTTWRKWEIRQFFPTQQKVDKILKVFNVKYDDVIF</sequence>
<dbReference type="CDD" id="cd00093">
    <property type="entry name" value="HTH_XRE"/>
    <property type="match status" value="1"/>
</dbReference>
<protein>
    <submittedName>
        <fullName evidence="2">Helix-turn-helix transcriptional regulator</fullName>
    </submittedName>
</protein>
<dbReference type="GO" id="GO:0003677">
    <property type="term" value="F:DNA binding"/>
    <property type="evidence" value="ECO:0007669"/>
    <property type="project" value="InterPro"/>
</dbReference>
<dbReference type="InterPro" id="IPR010982">
    <property type="entry name" value="Lambda_DNA-bd_dom_sf"/>
</dbReference>
<evidence type="ECO:0000259" key="1">
    <source>
        <dbReference type="PROSITE" id="PS50943"/>
    </source>
</evidence>
<comment type="caution">
    <text evidence="2">The sequence shown here is derived from an EMBL/GenBank/DDBJ whole genome shotgun (WGS) entry which is preliminary data.</text>
</comment>
<dbReference type="InterPro" id="IPR001387">
    <property type="entry name" value="Cro/C1-type_HTH"/>
</dbReference>
<feature type="domain" description="HTH cro/C1-type" evidence="1">
    <location>
        <begin position="7"/>
        <end position="61"/>
    </location>
</feature>
<dbReference type="SMART" id="SM00530">
    <property type="entry name" value="HTH_XRE"/>
    <property type="match status" value="1"/>
</dbReference>
<accession>A0A9D2F6J9</accession>